<name>A0ACC1HTS6_9FUNG</name>
<dbReference type="EMBL" id="JAMZIH010000561">
    <property type="protein sequence ID" value="KAJ1679158.1"/>
    <property type="molecule type" value="Genomic_DNA"/>
</dbReference>
<keyword evidence="2" id="KW-1185">Reference proteome</keyword>
<protein>
    <submittedName>
        <fullName evidence="1">Uncharacterized protein</fullName>
    </submittedName>
</protein>
<organism evidence="1 2">
    <name type="scientific">Spiromyces aspiralis</name>
    <dbReference type="NCBI Taxonomy" id="68401"/>
    <lineage>
        <taxon>Eukaryota</taxon>
        <taxon>Fungi</taxon>
        <taxon>Fungi incertae sedis</taxon>
        <taxon>Zoopagomycota</taxon>
        <taxon>Kickxellomycotina</taxon>
        <taxon>Kickxellomycetes</taxon>
        <taxon>Kickxellales</taxon>
        <taxon>Kickxellaceae</taxon>
        <taxon>Spiromyces</taxon>
    </lineage>
</organism>
<comment type="caution">
    <text evidence="1">The sequence shown here is derived from an EMBL/GenBank/DDBJ whole genome shotgun (WGS) entry which is preliminary data.</text>
</comment>
<gene>
    <name evidence="1" type="ORF">EV182_002612</name>
</gene>
<dbReference type="Proteomes" id="UP001145114">
    <property type="component" value="Unassembled WGS sequence"/>
</dbReference>
<sequence>DPELPEVLERVFMERAQMLADAAQRSHAQDVADFVSQLDETEKQLFAEYQVTLTAMAKWQAREGNKLHQARVYQHI</sequence>
<feature type="non-terminal residue" evidence="1">
    <location>
        <position position="1"/>
    </location>
</feature>
<evidence type="ECO:0000313" key="1">
    <source>
        <dbReference type="EMBL" id="KAJ1679158.1"/>
    </source>
</evidence>
<accession>A0ACC1HTS6</accession>
<evidence type="ECO:0000313" key="2">
    <source>
        <dbReference type="Proteomes" id="UP001145114"/>
    </source>
</evidence>
<reference evidence="1" key="1">
    <citation type="submission" date="2022-06" db="EMBL/GenBank/DDBJ databases">
        <title>Phylogenomic reconstructions and comparative analyses of Kickxellomycotina fungi.</title>
        <authorList>
            <person name="Reynolds N.K."/>
            <person name="Stajich J.E."/>
            <person name="Barry K."/>
            <person name="Grigoriev I.V."/>
            <person name="Crous P."/>
            <person name="Smith M.E."/>
        </authorList>
    </citation>
    <scope>NUCLEOTIDE SEQUENCE</scope>
    <source>
        <strain evidence="1">RSA 2271</strain>
    </source>
</reference>
<proteinExistence type="predicted"/>